<evidence type="ECO:0000256" key="2">
    <source>
        <dbReference type="ARBA" id="ARBA00001946"/>
    </source>
</evidence>
<evidence type="ECO:0000256" key="19">
    <source>
        <dbReference type="PIRSR" id="PIRSR000732-2"/>
    </source>
</evidence>
<proteinExistence type="inferred from homology"/>
<dbReference type="PIRSF" id="PIRSF000732">
    <property type="entry name" value="PTS_enzyme_I"/>
    <property type="match status" value="1"/>
</dbReference>
<dbReference type="Proteomes" id="UP000274556">
    <property type="component" value="Unassembled WGS sequence"/>
</dbReference>
<keyword evidence="11 17" id="KW-0808">Transferase</keyword>
<feature type="binding site" evidence="19">
    <location>
        <begin position="463"/>
        <end position="464"/>
    </location>
    <ligand>
        <name>phosphoenolpyruvate</name>
        <dbReference type="ChEBI" id="CHEBI:58702"/>
    </ligand>
</feature>
<sequence>MTTAFQGIGISTSRSLALGPAFVDGRGGHTVSQSAIAADQVAAEIERLDVAVAAARGALKAVRNQIPHHTPLNIAEFIDTHLLMLEDAALVEEVRRIVTEQLCNAEWALQRQRDTLVRIFDEMDDPYLRTRRDDVEHVVQQIQAFLQGAVEQNEPSTRDLEGRVVVARDLAPAEAILLRHRGAVAFVTEFGGPMSHTAILARSLGVPAVMGIHNITRYLRQGELILVDGETGTVLADADPLTLDFFRDRLRAAEARQLRLRGLVGRASVTRDGVEIGLLANLELPEDVELAKANGASGVGLYRTEFLYMNRRDLPDEEEHLASYAAIVAGLGGIPVTIRTLDLGVDKRVDTLLEPGPGVSNPALGLRAIRLCLKEPDLFRPQLRAILRASAIGPIRLMLPLVSNVHEVDTVLALIRQIKGQLDRDGLDYDPQLPIGAMIEVPAAALAARALARRLDFLSIGTNDLIQYTLAIDRLDDGVNYLFDPTHPAILRLIRMTIEAARELNRPVSMCGEMAGDPRFTRLLLGIGLREFSMQPGAILDVKEVLLQADTLDLMRRTEALFARLDDTDPGALIDELNAA</sequence>
<dbReference type="AlphaFoldDB" id="A0A495V595"/>
<keyword evidence="14 17" id="KW-0418">Kinase</keyword>
<keyword evidence="8 17" id="KW-0813">Transport</keyword>
<dbReference type="PROSITE" id="PS00742">
    <property type="entry name" value="PEP_ENZYMES_2"/>
    <property type="match status" value="1"/>
</dbReference>
<feature type="active site" description="Proton donor" evidence="18">
    <location>
        <position position="511"/>
    </location>
</feature>
<evidence type="ECO:0000256" key="1">
    <source>
        <dbReference type="ARBA" id="ARBA00000683"/>
    </source>
</evidence>
<dbReference type="PANTHER" id="PTHR46244">
    <property type="entry name" value="PHOSPHOENOLPYRUVATE-PROTEIN PHOSPHOTRANSFERASE"/>
    <property type="match status" value="1"/>
</dbReference>
<comment type="similarity">
    <text evidence="5 17">Belongs to the PEP-utilizing enzyme family.</text>
</comment>
<evidence type="ECO:0000256" key="7">
    <source>
        <dbReference type="ARBA" id="ARBA00016544"/>
    </source>
</evidence>
<comment type="cofactor">
    <cofactor evidence="2 17 20">
        <name>Mg(2+)</name>
        <dbReference type="ChEBI" id="CHEBI:18420"/>
    </cofactor>
</comment>
<feature type="binding site" evidence="19">
    <location>
        <position position="339"/>
    </location>
    <ligand>
        <name>phosphoenolpyruvate</name>
        <dbReference type="ChEBI" id="CHEBI:58702"/>
    </ligand>
</feature>
<dbReference type="SUPFAM" id="SSF47831">
    <property type="entry name" value="Enzyme I of the PEP:sugar phosphotransferase system HPr-binding (sub)domain"/>
    <property type="match status" value="1"/>
</dbReference>
<evidence type="ECO:0000259" key="21">
    <source>
        <dbReference type="Pfam" id="PF00391"/>
    </source>
</evidence>
<dbReference type="NCBIfam" id="TIGR01417">
    <property type="entry name" value="PTS_I_fam"/>
    <property type="match status" value="1"/>
</dbReference>
<evidence type="ECO:0000256" key="4">
    <source>
        <dbReference type="ARBA" id="ARBA00004496"/>
    </source>
</evidence>
<protein>
    <recommendedName>
        <fullName evidence="7 17">Phosphoenolpyruvate-protein phosphotransferase</fullName>
        <ecNumber evidence="6 17">2.7.3.9</ecNumber>
    </recommendedName>
    <alternativeName>
        <fullName evidence="16 17">Phosphotransferase system, enzyme I</fullName>
    </alternativeName>
</protein>
<dbReference type="InterPro" id="IPR000121">
    <property type="entry name" value="PEP_util_C"/>
</dbReference>
<dbReference type="GO" id="GO:0005737">
    <property type="term" value="C:cytoplasm"/>
    <property type="evidence" value="ECO:0007669"/>
    <property type="project" value="UniProtKB-SubCell"/>
</dbReference>
<feature type="domain" description="Phosphotransferase system enzyme I N-terminal" evidence="23">
    <location>
        <begin position="9"/>
        <end position="131"/>
    </location>
</feature>
<evidence type="ECO:0000256" key="14">
    <source>
        <dbReference type="ARBA" id="ARBA00022777"/>
    </source>
</evidence>
<comment type="subcellular location">
    <subcellularLocation>
        <location evidence="4 17">Cytoplasm</location>
    </subcellularLocation>
</comment>
<evidence type="ECO:0000256" key="15">
    <source>
        <dbReference type="ARBA" id="ARBA00022842"/>
    </source>
</evidence>
<keyword evidence="9 17" id="KW-0963">Cytoplasm</keyword>
<evidence type="ECO:0000256" key="6">
    <source>
        <dbReference type="ARBA" id="ARBA00012232"/>
    </source>
</evidence>
<keyword evidence="10 17" id="KW-0762">Sugar transport</keyword>
<organism evidence="24 25">
    <name type="scientific">Thiocapsa rosea</name>
    <dbReference type="NCBI Taxonomy" id="69360"/>
    <lineage>
        <taxon>Bacteria</taxon>
        <taxon>Pseudomonadati</taxon>
        <taxon>Pseudomonadota</taxon>
        <taxon>Gammaproteobacteria</taxon>
        <taxon>Chromatiales</taxon>
        <taxon>Chromatiaceae</taxon>
        <taxon>Thiocapsa</taxon>
    </lineage>
</organism>
<dbReference type="InterPro" id="IPR008731">
    <property type="entry name" value="PTS_EIN"/>
</dbReference>
<dbReference type="SUPFAM" id="SSF52009">
    <property type="entry name" value="Phosphohistidine domain"/>
    <property type="match status" value="1"/>
</dbReference>
<evidence type="ECO:0000256" key="12">
    <source>
        <dbReference type="ARBA" id="ARBA00022683"/>
    </source>
</evidence>
<feature type="binding site" evidence="19">
    <location>
        <position position="474"/>
    </location>
    <ligand>
        <name>phosphoenolpyruvate</name>
        <dbReference type="ChEBI" id="CHEBI:58702"/>
    </ligand>
</feature>
<dbReference type="InterPro" id="IPR050499">
    <property type="entry name" value="PEP-utilizing_PTS_enzyme"/>
</dbReference>
<dbReference type="Gene3D" id="3.50.30.10">
    <property type="entry name" value="Phosphohistidine domain"/>
    <property type="match status" value="1"/>
</dbReference>
<dbReference type="SUPFAM" id="SSF51621">
    <property type="entry name" value="Phosphoenolpyruvate/pyruvate domain"/>
    <property type="match status" value="1"/>
</dbReference>
<evidence type="ECO:0000259" key="22">
    <source>
        <dbReference type="Pfam" id="PF02896"/>
    </source>
</evidence>
<keyword evidence="13 17" id="KW-0479">Metal-binding</keyword>
<dbReference type="Pfam" id="PF00391">
    <property type="entry name" value="PEP-utilizers"/>
    <property type="match status" value="1"/>
</dbReference>
<dbReference type="PRINTS" id="PR01736">
    <property type="entry name" value="PHPHTRNFRASE"/>
</dbReference>
<dbReference type="InterPro" id="IPR023151">
    <property type="entry name" value="PEP_util_CS"/>
</dbReference>
<evidence type="ECO:0000256" key="11">
    <source>
        <dbReference type="ARBA" id="ARBA00022679"/>
    </source>
</evidence>
<evidence type="ECO:0000313" key="24">
    <source>
        <dbReference type="EMBL" id="RKT43755.1"/>
    </source>
</evidence>
<evidence type="ECO:0000256" key="13">
    <source>
        <dbReference type="ARBA" id="ARBA00022723"/>
    </source>
</evidence>
<feature type="binding site" evidence="19">
    <location>
        <position position="303"/>
    </location>
    <ligand>
        <name>phosphoenolpyruvate</name>
        <dbReference type="ChEBI" id="CHEBI:58702"/>
    </ligand>
</feature>
<dbReference type="Gene3D" id="3.20.20.60">
    <property type="entry name" value="Phosphoenolpyruvate-binding domains"/>
    <property type="match status" value="1"/>
</dbReference>
<comment type="catalytic activity">
    <reaction evidence="1 17">
        <text>L-histidyl-[protein] + phosphoenolpyruvate = N(pros)-phospho-L-histidyl-[protein] + pyruvate</text>
        <dbReference type="Rhea" id="RHEA:23880"/>
        <dbReference type="Rhea" id="RHEA-COMP:9745"/>
        <dbReference type="Rhea" id="RHEA-COMP:9746"/>
        <dbReference type="ChEBI" id="CHEBI:15361"/>
        <dbReference type="ChEBI" id="CHEBI:29979"/>
        <dbReference type="ChEBI" id="CHEBI:58702"/>
        <dbReference type="ChEBI" id="CHEBI:64837"/>
        <dbReference type="EC" id="2.7.3.9"/>
    </reaction>
</comment>
<dbReference type="InterPro" id="IPR036637">
    <property type="entry name" value="Phosphohistidine_dom_sf"/>
</dbReference>
<evidence type="ECO:0000259" key="23">
    <source>
        <dbReference type="Pfam" id="PF05524"/>
    </source>
</evidence>
<dbReference type="InterPro" id="IPR024692">
    <property type="entry name" value="PTS_EI"/>
</dbReference>
<dbReference type="Gene3D" id="1.10.274.10">
    <property type="entry name" value="PtsI, HPr-binding domain"/>
    <property type="match status" value="1"/>
</dbReference>
<feature type="binding site" evidence="20">
    <location>
        <position position="440"/>
    </location>
    <ligand>
        <name>Mg(2+)</name>
        <dbReference type="ChEBI" id="CHEBI:18420"/>
    </ligand>
</feature>
<evidence type="ECO:0000256" key="10">
    <source>
        <dbReference type="ARBA" id="ARBA00022597"/>
    </source>
</evidence>
<comment type="function">
    <text evidence="3 17">General (non sugar-specific) component of the phosphoenolpyruvate-dependent sugar phosphotransferase system (sugar PTS). This major carbohydrate active-transport system catalyzes the phosphorylation of incoming sugar substrates concomitantly with their translocation across the cell membrane. Enzyme I transfers the phosphoryl group from phosphoenolpyruvate (PEP) to the phosphoryl carrier protein (HPr).</text>
</comment>
<evidence type="ECO:0000256" key="9">
    <source>
        <dbReference type="ARBA" id="ARBA00022490"/>
    </source>
</evidence>
<dbReference type="InterPro" id="IPR006318">
    <property type="entry name" value="PTS_EI-like"/>
</dbReference>
<evidence type="ECO:0000256" key="18">
    <source>
        <dbReference type="PIRSR" id="PIRSR000732-1"/>
    </source>
</evidence>
<dbReference type="GO" id="GO:0046872">
    <property type="term" value="F:metal ion binding"/>
    <property type="evidence" value="ECO:0007669"/>
    <property type="project" value="UniProtKB-KW"/>
</dbReference>
<dbReference type="GO" id="GO:0009401">
    <property type="term" value="P:phosphoenolpyruvate-dependent sugar phosphotransferase system"/>
    <property type="evidence" value="ECO:0007669"/>
    <property type="project" value="UniProtKB-KW"/>
</dbReference>
<dbReference type="InterPro" id="IPR040442">
    <property type="entry name" value="Pyrv_kinase-like_dom_sf"/>
</dbReference>
<evidence type="ECO:0000313" key="25">
    <source>
        <dbReference type="Proteomes" id="UP000274556"/>
    </source>
</evidence>
<keyword evidence="12 17" id="KW-0598">Phosphotransferase system</keyword>
<dbReference type="PANTHER" id="PTHR46244:SF3">
    <property type="entry name" value="PHOSPHOENOLPYRUVATE-PROTEIN PHOSPHOTRANSFERASE"/>
    <property type="match status" value="1"/>
</dbReference>
<evidence type="ECO:0000256" key="16">
    <source>
        <dbReference type="ARBA" id="ARBA00033235"/>
    </source>
</evidence>
<comment type="caution">
    <text evidence="24">The sequence shown here is derived from an EMBL/GenBank/DDBJ whole genome shotgun (WGS) entry which is preliminary data.</text>
</comment>
<feature type="active site" description="Tele-phosphohistidine intermediate" evidence="18">
    <location>
        <position position="196"/>
    </location>
</feature>
<keyword evidence="15 17" id="KW-0460">Magnesium</keyword>
<dbReference type="RefSeq" id="WP_120796290.1">
    <property type="nucleotide sequence ID" value="NZ_RBXL01000001.1"/>
</dbReference>
<dbReference type="Pfam" id="PF02896">
    <property type="entry name" value="PEP-utilizers_C"/>
    <property type="match status" value="1"/>
</dbReference>
<dbReference type="EMBL" id="RBXL01000001">
    <property type="protein sequence ID" value="RKT43755.1"/>
    <property type="molecule type" value="Genomic_DNA"/>
</dbReference>
<gene>
    <name evidence="24" type="ORF">BDD21_1111</name>
</gene>
<name>A0A495V595_9GAMM</name>
<accession>A0A495V595</accession>
<dbReference type="EC" id="2.7.3.9" evidence="6 17"/>
<feature type="binding site" evidence="20">
    <location>
        <position position="464"/>
    </location>
    <ligand>
        <name>Mg(2+)</name>
        <dbReference type="ChEBI" id="CHEBI:18420"/>
    </ligand>
</feature>
<feature type="domain" description="PEP-utilising enzyme mobile" evidence="21">
    <location>
        <begin position="161"/>
        <end position="232"/>
    </location>
</feature>
<evidence type="ECO:0000256" key="20">
    <source>
        <dbReference type="PIRSR" id="PIRSR000732-3"/>
    </source>
</evidence>
<dbReference type="Pfam" id="PF05524">
    <property type="entry name" value="PEP-utilisers_N"/>
    <property type="match status" value="1"/>
</dbReference>
<evidence type="ECO:0000256" key="17">
    <source>
        <dbReference type="PIRNR" id="PIRNR000732"/>
    </source>
</evidence>
<evidence type="ECO:0000256" key="5">
    <source>
        <dbReference type="ARBA" id="ARBA00007837"/>
    </source>
</evidence>
<evidence type="ECO:0000256" key="3">
    <source>
        <dbReference type="ARBA" id="ARBA00002728"/>
    </source>
</evidence>
<evidence type="ECO:0000256" key="8">
    <source>
        <dbReference type="ARBA" id="ARBA00022448"/>
    </source>
</evidence>
<dbReference type="GO" id="GO:0008965">
    <property type="term" value="F:phosphoenolpyruvate-protein phosphotransferase activity"/>
    <property type="evidence" value="ECO:0007669"/>
    <property type="project" value="UniProtKB-EC"/>
</dbReference>
<dbReference type="OrthoDB" id="9765468at2"/>
<dbReference type="InterPro" id="IPR008279">
    <property type="entry name" value="PEP-util_enz_mobile_dom"/>
</dbReference>
<dbReference type="GO" id="GO:0016301">
    <property type="term" value="F:kinase activity"/>
    <property type="evidence" value="ECO:0007669"/>
    <property type="project" value="UniProtKB-KW"/>
</dbReference>
<dbReference type="InterPro" id="IPR036618">
    <property type="entry name" value="PtsI_HPr-bd_sf"/>
</dbReference>
<reference evidence="24 25" key="1">
    <citation type="submission" date="2018-10" db="EMBL/GenBank/DDBJ databases">
        <title>Genomic Encyclopedia of Archaeal and Bacterial Type Strains, Phase II (KMG-II): from individual species to whole genera.</title>
        <authorList>
            <person name="Goeker M."/>
        </authorList>
    </citation>
    <scope>NUCLEOTIDE SEQUENCE [LARGE SCALE GENOMIC DNA]</scope>
    <source>
        <strain evidence="24 25">DSM 235</strain>
    </source>
</reference>
<dbReference type="InterPro" id="IPR015813">
    <property type="entry name" value="Pyrv/PenolPyrv_kinase-like_dom"/>
</dbReference>
<keyword evidence="25" id="KW-1185">Reference proteome</keyword>
<feature type="domain" description="PEP-utilising enzyme C-terminal" evidence="22">
    <location>
        <begin position="267"/>
        <end position="550"/>
    </location>
</feature>